<dbReference type="AlphaFoldDB" id="A0AAD9JVK9"/>
<gene>
    <name evidence="2" type="ORF">LSH36_152g04015</name>
</gene>
<comment type="caution">
    <text evidence="2">The sequence shown here is derived from an EMBL/GenBank/DDBJ whole genome shotgun (WGS) entry which is preliminary data.</text>
</comment>
<dbReference type="EMBL" id="JAODUP010000152">
    <property type="protein sequence ID" value="KAK2159485.1"/>
    <property type="molecule type" value="Genomic_DNA"/>
</dbReference>
<dbReference type="Gene3D" id="3.40.50.300">
    <property type="entry name" value="P-loop containing nucleotide triphosphate hydrolases"/>
    <property type="match status" value="1"/>
</dbReference>
<dbReference type="PROSITE" id="PS51194">
    <property type="entry name" value="HELICASE_CTER"/>
    <property type="match status" value="1"/>
</dbReference>
<dbReference type="InterPro" id="IPR027417">
    <property type="entry name" value="P-loop_NTPase"/>
</dbReference>
<dbReference type="SUPFAM" id="SSF52540">
    <property type="entry name" value="P-loop containing nucleoside triphosphate hydrolases"/>
    <property type="match status" value="1"/>
</dbReference>
<dbReference type="PANTHER" id="PTHR47958">
    <property type="entry name" value="ATP-DEPENDENT RNA HELICASE DBP3"/>
    <property type="match status" value="1"/>
</dbReference>
<dbReference type="Proteomes" id="UP001208570">
    <property type="component" value="Unassembled WGS sequence"/>
</dbReference>
<organism evidence="2 3">
    <name type="scientific">Paralvinella palmiformis</name>
    <dbReference type="NCBI Taxonomy" id="53620"/>
    <lineage>
        <taxon>Eukaryota</taxon>
        <taxon>Metazoa</taxon>
        <taxon>Spiralia</taxon>
        <taxon>Lophotrochozoa</taxon>
        <taxon>Annelida</taxon>
        <taxon>Polychaeta</taxon>
        <taxon>Sedentaria</taxon>
        <taxon>Canalipalpata</taxon>
        <taxon>Terebellida</taxon>
        <taxon>Terebelliformia</taxon>
        <taxon>Alvinellidae</taxon>
        <taxon>Paralvinella</taxon>
    </lineage>
</organism>
<evidence type="ECO:0000313" key="3">
    <source>
        <dbReference type="Proteomes" id="UP001208570"/>
    </source>
</evidence>
<reference evidence="2" key="1">
    <citation type="journal article" date="2023" name="Mol. Biol. Evol.">
        <title>Third-Generation Sequencing Reveals the Adaptive Role of the Epigenome in Three Deep-Sea Polychaetes.</title>
        <authorList>
            <person name="Perez M."/>
            <person name="Aroh O."/>
            <person name="Sun Y."/>
            <person name="Lan Y."/>
            <person name="Juniper S.K."/>
            <person name="Young C.R."/>
            <person name="Angers B."/>
            <person name="Qian P.Y."/>
        </authorList>
    </citation>
    <scope>NUCLEOTIDE SEQUENCE</scope>
    <source>
        <strain evidence="2">P08H-3</strain>
    </source>
</reference>
<dbReference type="Pfam" id="PF00271">
    <property type="entry name" value="Helicase_C"/>
    <property type="match status" value="1"/>
</dbReference>
<proteinExistence type="predicted"/>
<feature type="domain" description="Helicase C-terminal" evidence="1">
    <location>
        <begin position="1"/>
        <end position="91"/>
    </location>
</feature>
<accession>A0AAD9JVK9</accession>
<protein>
    <recommendedName>
        <fullName evidence="1">Helicase C-terminal domain-containing protein</fullName>
    </recommendedName>
</protein>
<evidence type="ECO:0000259" key="1">
    <source>
        <dbReference type="PROSITE" id="PS51194"/>
    </source>
</evidence>
<evidence type="ECO:0000313" key="2">
    <source>
        <dbReference type="EMBL" id="KAK2159485.1"/>
    </source>
</evidence>
<keyword evidence="3" id="KW-1185">Reference proteome</keyword>
<dbReference type="InterPro" id="IPR001650">
    <property type="entry name" value="Helicase_C-like"/>
</dbReference>
<sequence>MKGDGHSVALLSGIDVEQITVVVNFDLPVDVNGRPDCETYLHRIGRTGRFGKNGLAINFVDGRRSTLVLEAIKKHFGKPIIRLDAEDLDEIEKISNN</sequence>
<name>A0AAD9JVK9_9ANNE</name>